<dbReference type="GO" id="GO:0006508">
    <property type="term" value="P:proteolysis"/>
    <property type="evidence" value="ECO:0007669"/>
    <property type="project" value="UniProtKB-KW"/>
</dbReference>
<dbReference type="CDD" id="cd06782">
    <property type="entry name" value="cpPDZ_CPP-like"/>
    <property type="match status" value="1"/>
</dbReference>
<feature type="domain" description="PDZ" evidence="6">
    <location>
        <begin position="88"/>
        <end position="158"/>
    </location>
</feature>
<comment type="similarity">
    <text evidence="1">Belongs to the peptidase S41A family.</text>
</comment>
<dbReference type="GO" id="GO:0004175">
    <property type="term" value="F:endopeptidase activity"/>
    <property type="evidence" value="ECO:0007669"/>
    <property type="project" value="TreeGrafter"/>
</dbReference>
<dbReference type="GO" id="GO:0007165">
    <property type="term" value="P:signal transduction"/>
    <property type="evidence" value="ECO:0007669"/>
    <property type="project" value="TreeGrafter"/>
</dbReference>
<dbReference type="InterPro" id="IPR004447">
    <property type="entry name" value="Peptidase_S41A"/>
</dbReference>
<dbReference type="GO" id="GO:0008236">
    <property type="term" value="F:serine-type peptidase activity"/>
    <property type="evidence" value="ECO:0007669"/>
    <property type="project" value="UniProtKB-KW"/>
</dbReference>
<evidence type="ECO:0000313" key="7">
    <source>
        <dbReference type="EMBL" id="KAA6329950.1"/>
    </source>
</evidence>
<keyword evidence="5" id="KW-0472">Membrane</keyword>
<dbReference type="Gene3D" id="2.30.42.10">
    <property type="match status" value="1"/>
</dbReference>
<accession>A0A5J4RA05</accession>
<dbReference type="InterPro" id="IPR041489">
    <property type="entry name" value="PDZ_6"/>
</dbReference>
<protein>
    <submittedName>
        <fullName evidence="7">Putative CtpA-like serine protease</fullName>
        <ecNumber evidence="7">3.4.21.-</ecNumber>
    </submittedName>
</protein>
<dbReference type="InterPro" id="IPR029045">
    <property type="entry name" value="ClpP/crotonase-like_dom_sf"/>
</dbReference>
<keyword evidence="4" id="KW-0720">Serine protease</keyword>
<evidence type="ECO:0000256" key="2">
    <source>
        <dbReference type="ARBA" id="ARBA00022670"/>
    </source>
</evidence>
<dbReference type="CDD" id="cd07560">
    <property type="entry name" value="Peptidase_S41_CPP"/>
    <property type="match status" value="1"/>
</dbReference>
<dbReference type="PROSITE" id="PS50106">
    <property type="entry name" value="PDZ"/>
    <property type="match status" value="1"/>
</dbReference>
<dbReference type="PANTHER" id="PTHR32060:SF30">
    <property type="entry name" value="CARBOXY-TERMINAL PROCESSING PROTEASE CTPA"/>
    <property type="match status" value="1"/>
</dbReference>
<name>A0A5J4RA05_9ZZZZ</name>
<evidence type="ECO:0000256" key="3">
    <source>
        <dbReference type="ARBA" id="ARBA00022801"/>
    </source>
</evidence>
<keyword evidence="2 7" id="KW-0645">Protease</keyword>
<dbReference type="InterPro" id="IPR005151">
    <property type="entry name" value="Tail-specific_protease"/>
</dbReference>
<gene>
    <name evidence="7" type="ORF">EZS27_021288</name>
</gene>
<dbReference type="GO" id="GO:0030288">
    <property type="term" value="C:outer membrane-bounded periplasmic space"/>
    <property type="evidence" value="ECO:0007669"/>
    <property type="project" value="TreeGrafter"/>
</dbReference>
<evidence type="ECO:0000256" key="4">
    <source>
        <dbReference type="ARBA" id="ARBA00022825"/>
    </source>
</evidence>
<dbReference type="SMART" id="SM00228">
    <property type="entry name" value="PDZ"/>
    <property type="match status" value="1"/>
</dbReference>
<sequence length="562" mass="63410">MHMKKFLNKRSIVAIIVIGIIGIFFGFKNNDNRNFLLVKNLDIFNAIVKELDMFYVDTINPDIIIRNGIDGMLMSLDPYTNYFPEENQGELEQMINGSYGGIGSLITYDQRRKRSVIAEPYENMPSALVGLKAGDVLLEIDGKDLEGKSNGEVSEMLRGQVGTTLKLKIERPGTDKSLDFTIVRKTIQLPTVPYYGMVENQTGYINLNSFSGNPSKDFKQAFLDLKKNKKITSLIIDLRNNSGGLLTEAIEIVNFFVPRGKVVVTTKGRIKQSESIYKTIREPLDTEIPITVLVNNGTASSSEIVAGALQDLDRAVIVGTPTFGKGLVQVPRPLPYGGNLKVTTSKYYIPSGRCVQALDYKQRNEDGSVERLPDSLTHVFYTGAGREVRDGGGITPDLTVKLERIPNILFYLLNDNLIFDYATDYCLKHPAISSAETFVLSDADYNDFKTTVKKANFKYDRQSEKFLKTLKETADFEGYLENASAEFDALEKKLKHNLEYDLDYFSKDIKSIVSVEIVKRYYYQRGSIIQQLKDDNDLQQAIEILNDSERYKRMLSALEKNK</sequence>
<dbReference type="SUPFAM" id="SSF52096">
    <property type="entry name" value="ClpP/crotonase"/>
    <property type="match status" value="1"/>
</dbReference>
<proteinExistence type="inferred from homology"/>
<evidence type="ECO:0000256" key="5">
    <source>
        <dbReference type="SAM" id="Phobius"/>
    </source>
</evidence>
<dbReference type="AlphaFoldDB" id="A0A5J4RA05"/>
<dbReference type="Gene3D" id="3.90.226.10">
    <property type="entry name" value="2-enoyl-CoA Hydratase, Chain A, domain 1"/>
    <property type="match status" value="1"/>
</dbReference>
<dbReference type="Pfam" id="PF17820">
    <property type="entry name" value="PDZ_6"/>
    <property type="match status" value="1"/>
</dbReference>
<dbReference type="EMBL" id="SNRY01001572">
    <property type="protein sequence ID" value="KAA6329950.1"/>
    <property type="molecule type" value="Genomic_DNA"/>
</dbReference>
<evidence type="ECO:0000259" key="6">
    <source>
        <dbReference type="PROSITE" id="PS50106"/>
    </source>
</evidence>
<dbReference type="Pfam" id="PF03572">
    <property type="entry name" value="Peptidase_S41"/>
    <property type="match status" value="1"/>
</dbReference>
<dbReference type="InterPro" id="IPR001478">
    <property type="entry name" value="PDZ"/>
</dbReference>
<evidence type="ECO:0000256" key="1">
    <source>
        <dbReference type="ARBA" id="ARBA00009179"/>
    </source>
</evidence>
<keyword evidence="5" id="KW-0812">Transmembrane</keyword>
<organism evidence="7">
    <name type="scientific">termite gut metagenome</name>
    <dbReference type="NCBI Taxonomy" id="433724"/>
    <lineage>
        <taxon>unclassified sequences</taxon>
        <taxon>metagenomes</taxon>
        <taxon>organismal metagenomes</taxon>
    </lineage>
</organism>
<dbReference type="SUPFAM" id="SSF50156">
    <property type="entry name" value="PDZ domain-like"/>
    <property type="match status" value="1"/>
</dbReference>
<reference evidence="7" key="1">
    <citation type="submission" date="2019-03" db="EMBL/GenBank/DDBJ databases">
        <title>Single cell metagenomics reveals metabolic interactions within the superorganism composed of flagellate Streblomastix strix and complex community of Bacteroidetes bacteria on its surface.</title>
        <authorList>
            <person name="Treitli S.C."/>
            <person name="Kolisko M."/>
            <person name="Husnik F."/>
            <person name="Keeling P."/>
            <person name="Hampl V."/>
        </authorList>
    </citation>
    <scope>NUCLEOTIDE SEQUENCE</scope>
    <source>
        <strain evidence="7">STM</strain>
    </source>
</reference>
<comment type="caution">
    <text evidence="7">The sequence shown here is derived from an EMBL/GenBank/DDBJ whole genome shotgun (WGS) entry which is preliminary data.</text>
</comment>
<keyword evidence="5" id="KW-1133">Transmembrane helix</keyword>
<keyword evidence="3 7" id="KW-0378">Hydrolase</keyword>
<dbReference type="EC" id="3.4.21.-" evidence="7"/>
<feature type="transmembrane region" description="Helical" evidence="5">
    <location>
        <begin position="12"/>
        <end position="27"/>
    </location>
</feature>
<dbReference type="PANTHER" id="PTHR32060">
    <property type="entry name" value="TAIL-SPECIFIC PROTEASE"/>
    <property type="match status" value="1"/>
</dbReference>
<dbReference type="SMART" id="SM00245">
    <property type="entry name" value="TSPc"/>
    <property type="match status" value="1"/>
</dbReference>
<dbReference type="Gene3D" id="3.30.750.44">
    <property type="match status" value="1"/>
</dbReference>
<dbReference type="NCBIfam" id="TIGR00225">
    <property type="entry name" value="prc"/>
    <property type="match status" value="1"/>
</dbReference>
<dbReference type="InterPro" id="IPR036034">
    <property type="entry name" value="PDZ_sf"/>
</dbReference>